<organism evidence="2 3">
    <name type="scientific">Portunus trituberculatus</name>
    <name type="common">Swimming crab</name>
    <name type="synonym">Neptunus trituberculatus</name>
    <dbReference type="NCBI Taxonomy" id="210409"/>
    <lineage>
        <taxon>Eukaryota</taxon>
        <taxon>Metazoa</taxon>
        <taxon>Ecdysozoa</taxon>
        <taxon>Arthropoda</taxon>
        <taxon>Crustacea</taxon>
        <taxon>Multicrustacea</taxon>
        <taxon>Malacostraca</taxon>
        <taxon>Eumalacostraca</taxon>
        <taxon>Eucarida</taxon>
        <taxon>Decapoda</taxon>
        <taxon>Pleocyemata</taxon>
        <taxon>Brachyura</taxon>
        <taxon>Eubrachyura</taxon>
        <taxon>Portunoidea</taxon>
        <taxon>Portunidae</taxon>
        <taxon>Portuninae</taxon>
        <taxon>Portunus</taxon>
    </lineage>
</organism>
<keyword evidence="3" id="KW-1185">Reference proteome</keyword>
<dbReference type="Proteomes" id="UP000324222">
    <property type="component" value="Unassembled WGS sequence"/>
</dbReference>
<feature type="region of interest" description="Disordered" evidence="1">
    <location>
        <begin position="1"/>
        <end position="87"/>
    </location>
</feature>
<evidence type="ECO:0000256" key="1">
    <source>
        <dbReference type="SAM" id="MobiDB-lite"/>
    </source>
</evidence>
<feature type="compositionally biased region" description="Polar residues" evidence="1">
    <location>
        <begin position="62"/>
        <end position="76"/>
    </location>
</feature>
<sequence>MASPTRLPFPQANQTSLPKGDSAGQQAGEAGRRLGGGRRAPPATFSGRLWHLVDTNTRRGESYSSQYLSDPHTQPHSAPCRHSSSSS</sequence>
<name>A0A5B7HM27_PORTR</name>
<protein>
    <submittedName>
        <fullName evidence="2">Uncharacterized protein</fullName>
    </submittedName>
</protein>
<reference evidence="2 3" key="1">
    <citation type="submission" date="2019-05" db="EMBL/GenBank/DDBJ databases">
        <title>Another draft genome of Portunus trituberculatus and its Hox gene families provides insights of decapod evolution.</title>
        <authorList>
            <person name="Jeong J.-H."/>
            <person name="Song I."/>
            <person name="Kim S."/>
            <person name="Choi T."/>
            <person name="Kim D."/>
            <person name="Ryu S."/>
            <person name="Kim W."/>
        </authorList>
    </citation>
    <scope>NUCLEOTIDE SEQUENCE [LARGE SCALE GENOMIC DNA]</scope>
    <source>
        <tissue evidence="2">Muscle</tissue>
    </source>
</reference>
<dbReference type="AlphaFoldDB" id="A0A5B7HM27"/>
<evidence type="ECO:0000313" key="2">
    <source>
        <dbReference type="EMBL" id="MPC71233.1"/>
    </source>
</evidence>
<dbReference type="EMBL" id="VSRR010032538">
    <property type="protein sequence ID" value="MPC71233.1"/>
    <property type="molecule type" value="Genomic_DNA"/>
</dbReference>
<comment type="caution">
    <text evidence="2">The sequence shown here is derived from an EMBL/GenBank/DDBJ whole genome shotgun (WGS) entry which is preliminary data.</text>
</comment>
<gene>
    <name evidence="2" type="ORF">E2C01_065505</name>
</gene>
<proteinExistence type="predicted"/>
<accession>A0A5B7HM27</accession>
<evidence type="ECO:0000313" key="3">
    <source>
        <dbReference type="Proteomes" id="UP000324222"/>
    </source>
</evidence>